<evidence type="ECO:0000259" key="4">
    <source>
        <dbReference type="PROSITE" id="PS01124"/>
    </source>
</evidence>
<gene>
    <name evidence="5" type="ORF">GN277_07670</name>
</gene>
<dbReference type="RefSeq" id="WP_159750565.1">
    <property type="nucleotide sequence ID" value="NZ_CASSPE010000073.1"/>
</dbReference>
<evidence type="ECO:0000256" key="2">
    <source>
        <dbReference type="ARBA" id="ARBA00023125"/>
    </source>
</evidence>
<keyword evidence="1" id="KW-0805">Transcription regulation</keyword>
<dbReference type="GO" id="GO:0043565">
    <property type="term" value="F:sequence-specific DNA binding"/>
    <property type="evidence" value="ECO:0007669"/>
    <property type="project" value="InterPro"/>
</dbReference>
<comment type="caution">
    <text evidence="5">The sequence shown here is derived from an EMBL/GenBank/DDBJ whole genome shotgun (WGS) entry which is preliminary data.</text>
</comment>
<dbReference type="Proteomes" id="UP000460412">
    <property type="component" value="Unassembled WGS sequence"/>
</dbReference>
<proteinExistence type="predicted"/>
<dbReference type="InterPro" id="IPR018060">
    <property type="entry name" value="HTH_AraC"/>
</dbReference>
<keyword evidence="3" id="KW-0804">Transcription</keyword>
<dbReference type="Pfam" id="PF02311">
    <property type="entry name" value="AraC_binding"/>
    <property type="match status" value="1"/>
</dbReference>
<dbReference type="SUPFAM" id="SSF46689">
    <property type="entry name" value="Homeodomain-like"/>
    <property type="match status" value="2"/>
</dbReference>
<sequence length="311" mass="36152">MQLLSPTLKEISLHGTKSFPCAIYHTRSTGKGTLVKHHWHDEVEILYFSDGEFRLEINMEQYFVPSEALYFINPGELHSIYTEKTSDSGEDAIVFSLDTLSFDSYDAAQMQLIQPIQNGKMLFPRCLLPDHPGFLSVRNAFLETMHSFGHTPSKETFLENGVVTDDLTNQLFIKSSLLRILAVLSRYQLFTPTEKNLDKRVEGIKTVLTYIRENYKEKIYIQDLAAQVHMNEQYFCRFFKKSIGRSPMEYLNEYRIKQAMRLLKETDLPVMEVCLECGYNNLGNFLRAFKKHTETTPLKYRNHSHEDGKSF</sequence>
<accession>A0A7X3MF57</accession>
<dbReference type="PANTHER" id="PTHR43280">
    <property type="entry name" value="ARAC-FAMILY TRANSCRIPTIONAL REGULATOR"/>
    <property type="match status" value="1"/>
</dbReference>
<dbReference type="SUPFAM" id="SSF51182">
    <property type="entry name" value="RmlC-like cupins"/>
    <property type="match status" value="1"/>
</dbReference>
<evidence type="ECO:0000313" key="6">
    <source>
        <dbReference type="Proteomes" id="UP000460412"/>
    </source>
</evidence>
<dbReference type="InterPro" id="IPR014710">
    <property type="entry name" value="RmlC-like_jellyroll"/>
</dbReference>
<dbReference type="PROSITE" id="PS00041">
    <property type="entry name" value="HTH_ARAC_FAMILY_1"/>
    <property type="match status" value="1"/>
</dbReference>
<evidence type="ECO:0000256" key="3">
    <source>
        <dbReference type="ARBA" id="ARBA00023163"/>
    </source>
</evidence>
<dbReference type="InterPro" id="IPR003313">
    <property type="entry name" value="AraC-bd"/>
</dbReference>
<reference evidence="5 6" key="1">
    <citation type="submission" date="2019-12" db="EMBL/GenBank/DDBJ databases">
        <title>Sporaefaciens musculi gen. nov., sp. nov., a novel bacterium isolated from the caecum of an obese mouse.</title>
        <authorList>
            <person name="Rasmussen T.S."/>
            <person name="Streidl T."/>
            <person name="Hitch T.C.A."/>
            <person name="Wortmann E."/>
            <person name="Deptula P."/>
            <person name="Hansen M."/>
            <person name="Nielsen D.S."/>
            <person name="Clavel T."/>
            <person name="Vogensen F.K."/>
        </authorList>
    </citation>
    <scope>NUCLEOTIDE SEQUENCE [LARGE SCALE GENOMIC DNA]</scope>
    <source>
        <strain evidence="5 6">WCA-9-b2</strain>
    </source>
</reference>
<keyword evidence="6" id="KW-1185">Reference proteome</keyword>
<dbReference type="Gene3D" id="2.60.120.10">
    <property type="entry name" value="Jelly Rolls"/>
    <property type="match status" value="1"/>
</dbReference>
<dbReference type="GO" id="GO:0003700">
    <property type="term" value="F:DNA-binding transcription factor activity"/>
    <property type="evidence" value="ECO:0007669"/>
    <property type="project" value="InterPro"/>
</dbReference>
<dbReference type="Pfam" id="PF12833">
    <property type="entry name" value="HTH_18"/>
    <property type="match status" value="1"/>
</dbReference>
<dbReference type="InterPro" id="IPR011051">
    <property type="entry name" value="RmlC_Cupin_sf"/>
</dbReference>
<dbReference type="SMART" id="SM00342">
    <property type="entry name" value="HTH_ARAC"/>
    <property type="match status" value="1"/>
</dbReference>
<dbReference type="Gene3D" id="1.10.10.60">
    <property type="entry name" value="Homeodomain-like"/>
    <property type="match status" value="2"/>
</dbReference>
<dbReference type="InterPro" id="IPR009057">
    <property type="entry name" value="Homeodomain-like_sf"/>
</dbReference>
<feature type="domain" description="HTH araC/xylS-type" evidence="4">
    <location>
        <begin position="205"/>
        <end position="303"/>
    </location>
</feature>
<evidence type="ECO:0000313" key="5">
    <source>
        <dbReference type="EMBL" id="MXP75263.1"/>
    </source>
</evidence>
<organism evidence="5 6">
    <name type="scientific">Sporofaciens musculi</name>
    <dbReference type="NCBI Taxonomy" id="2681861"/>
    <lineage>
        <taxon>Bacteria</taxon>
        <taxon>Bacillati</taxon>
        <taxon>Bacillota</taxon>
        <taxon>Clostridia</taxon>
        <taxon>Lachnospirales</taxon>
        <taxon>Lachnospiraceae</taxon>
        <taxon>Sporofaciens</taxon>
    </lineage>
</organism>
<evidence type="ECO:0000256" key="1">
    <source>
        <dbReference type="ARBA" id="ARBA00023015"/>
    </source>
</evidence>
<protein>
    <submittedName>
        <fullName evidence="5">Helix-turn-helix domain-containing protein</fullName>
    </submittedName>
</protein>
<keyword evidence="2" id="KW-0238">DNA-binding</keyword>
<dbReference type="InterPro" id="IPR018062">
    <property type="entry name" value="HTH_AraC-typ_CS"/>
</dbReference>
<name>A0A7X3MF57_9FIRM</name>
<dbReference type="PROSITE" id="PS01124">
    <property type="entry name" value="HTH_ARAC_FAMILY_2"/>
    <property type="match status" value="1"/>
</dbReference>
<dbReference type="CDD" id="cd02208">
    <property type="entry name" value="cupin_RmlC-like"/>
    <property type="match status" value="1"/>
</dbReference>
<dbReference type="AlphaFoldDB" id="A0A7X3MF57"/>
<dbReference type="EMBL" id="WUQX01000001">
    <property type="protein sequence ID" value="MXP75263.1"/>
    <property type="molecule type" value="Genomic_DNA"/>
</dbReference>
<dbReference type="PANTHER" id="PTHR43280:SF28">
    <property type="entry name" value="HTH-TYPE TRANSCRIPTIONAL ACTIVATOR RHAS"/>
    <property type="match status" value="1"/>
</dbReference>